<accession>A0A2W5B2B1</accession>
<protein>
    <recommendedName>
        <fullName evidence="2">AB hydrolase-1 domain-containing protein</fullName>
    </recommendedName>
</protein>
<name>A0A2W5B2B1_9CORY</name>
<dbReference type="GO" id="GO:0003824">
    <property type="term" value="F:catalytic activity"/>
    <property type="evidence" value="ECO:0007669"/>
    <property type="project" value="UniProtKB-ARBA"/>
</dbReference>
<evidence type="ECO:0000313" key="3">
    <source>
        <dbReference type="EMBL" id="PZP00791.1"/>
    </source>
</evidence>
<dbReference type="Pfam" id="PF00561">
    <property type="entry name" value="Abhydrolase_1"/>
    <property type="match status" value="1"/>
</dbReference>
<evidence type="ECO:0000313" key="4">
    <source>
        <dbReference type="Proteomes" id="UP000249451"/>
    </source>
</evidence>
<dbReference type="InterPro" id="IPR000073">
    <property type="entry name" value="AB_hydrolase_1"/>
</dbReference>
<gene>
    <name evidence="3" type="ORF">DI609_05660</name>
</gene>
<dbReference type="Proteomes" id="UP000249451">
    <property type="component" value="Unassembled WGS sequence"/>
</dbReference>
<dbReference type="EMBL" id="QFNY01000110">
    <property type="protein sequence ID" value="PZP00791.1"/>
    <property type="molecule type" value="Genomic_DNA"/>
</dbReference>
<reference evidence="3 4" key="1">
    <citation type="submission" date="2017-11" db="EMBL/GenBank/DDBJ databases">
        <title>Infants hospitalized years apart are colonized by the same room-sourced microbial strains.</title>
        <authorList>
            <person name="Brooks B."/>
            <person name="Olm M.R."/>
            <person name="Firek B.A."/>
            <person name="Baker R."/>
            <person name="Thomas B.C."/>
            <person name="Morowitz M.J."/>
            <person name="Banfield J.F."/>
        </authorList>
    </citation>
    <scope>NUCLEOTIDE SEQUENCE [LARGE SCALE GENOMIC DNA]</scope>
    <source>
        <strain evidence="3">S2_012_000_R3_87</strain>
    </source>
</reference>
<dbReference type="InterPro" id="IPR029058">
    <property type="entry name" value="AB_hydrolase_fold"/>
</dbReference>
<feature type="domain" description="AB hydrolase-1" evidence="2">
    <location>
        <begin position="54"/>
        <end position="164"/>
    </location>
</feature>
<dbReference type="AlphaFoldDB" id="A0A2W5B2B1"/>
<organism evidence="3 4">
    <name type="scientific">Corynebacterium urealyticum</name>
    <dbReference type="NCBI Taxonomy" id="43771"/>
    <lineage>
        <taxon>Bacteria</taxon>
        <taxon>Bacillati</taxon>
        <taxon>Actinomycetota</taxon>
        <taxon>Actinomycetes</taxon>
        <taxon>Mycobacteriales</taxon>
        <taxon>Corynebacteriaceae</taxon>
        <taxon>Corynebacterium</taxon>
    </lineage>
</organism>
<proteinExistence type="predicted"/>
<feature type="region of interest" description="Disordered" evidence="1">
    <location>
        <begin position="1"/>
        <end position="23"/>
    </location>
</feature>
<comment type="caution">
    <text evidence="3">The sequence shown here is derived from an EMBL/GenBank/DDBJ whole genome shotgun (WGS) entry which is preliminary data.</text>
</comment>
<dbReference type="Gene3D" id="3.40.50.1820">
    <property type="entry name" value="alpha/beta hydrolase"/>
    <property type="match status" value="1"/>
</dbReference>
<sequence length="287" mass="30387">MSPSTPRNPGRSPILHSGLGQEATPRRSLLAHIPDLGEWNESPTHRVLPSEPRPIVVVHGTVGGRGNFARMVPYLRSTFDGRDRRVFSVSYGDNGTTPLAQSIAQTRAQIAALQEATGAESFDLVAHSQGGLISLAVASRPGGEAVNHIVGLGADFRGVHMPWSGTARETLVNRVISTVMAPAFAEQVVGSPALADALAPAGECTVPITQIASDYDRLVPLNAAFALGDAEPTGGIPQHPGPLRLVRVQDFYPQLQVAHNMLPRNQKVSLLVKFALENPPAPRAAAP</sequence>
<evidence type="ECO:0000259" key="2">
    <source>
        <dbReference type="Pfam" id="PF00561"/>
    </source>
</evidence>
<dbReference type="SUPFAM" id="SSF53474">
    <property type="entry name" value="alpha/beta-Hydrolases"/>
    <property type="match status" value="1"/>
</dbReference>
<evidence type="ECO:0000256" key="1">
    <source>
        <dbReference type="SAM" id="MobiDB-lite"/>
    </source>
</evidence>